<dbReference type="Proteomes" id="UP000215086">
    <property type="component" value="Chromosome"/>
</dbReference>
<evidence type="ECO:0000313" key="2">
    <source>
        <dbReference type="Proteomes" id="UP000215086"/>
    </source>
</evidence>
<gene>
    <name evidence="1" type="ORF">THTE_3045</name>
</gene>
<dbReference type="AlphaFoldDB" id="A0A286RI67"/>
<evidence type="ECO:0000313" key="1">
    <source>
        <dbReference type="EMBL" id="ASV75647.1"/>
    </source>
</evidence>
<dbReference type="KEGG" id="ttf:THTE_3045"/>
<organism evidence="1 2">
    <name type="scientific">Thermogutta terrifontis</name>
    <dbReference type="NCBI Taxonomy" id="1331910"/>
    <lineage>
        <taxon>Bacteria</taxon>
        <taxon>Pseudomonadati</taxon>
        <taxon>Planctomycetota</taxon>
        <taxon>Planctomycetia</taxon>
        <taxon>Pirellulales</taxon>
        <taxon>Thermoguttaceae</taxon>
        <taxon>Thermogutta</taxon>
    </lineage>
</organism>
<name>A0A286RI67_9BACT</name>
<sequence>MLGAHHTDFDDQFLLGGLSPNRTVVQLPEIFAARPDARGMSLRDGCGGLAENLCGAPD</sequence>
<keyword evidence="2" id="KW-1185">Reference proteome</keyword>
<proteinExistence type="predicted"/>
<accession>A0A286RI67</accession>
<protein>
    <submittedName>
        <fullName evidence="1">Uncharacterized protein</fullName>
    </submittedName>
</protein>
<reference evidence="1 2" key="1">
    <citation type="journal article" name="Front. Microbiol.">
        <title>Sugar Metabolism of the First Thermophilic Planctomycete Thermogutta terrifontis: Comparative Genomic and Transcriptomic Approaches.</title>
        <authorList>
            <person name="Elcheninov A.G."/>
            <person name="Menzel P."/>
            <person name="Gudbergsdottir S.R."/>
            <person name="Slesarev A.I."/>
            <person name="Kadnikov V.V."/>
            <person name="Krogh A."/>
            <person name="Bonch-Osmolovskaya E.A."/>
            <person name="Peng X."/>
            <person name="Kublanov I.V."/>
        </authorList>
    </citation>
    <scope>NUCLEOTIDE SEQUENCE [LARGE SCALE GENOMIC DNA]</scope>
    <source>
        <strain evidence="1 2">R1</strain>
    </source>
</reference>
<dbReference type="EMBL" id="CP018477">
    <property type="protein sequence ID" value="ASV75647.1"/>
    <property type="molecule type" value="Genomic_DNA"/>
</dbReference>